<dbReference type="Proteomes" id="UP000536275">
    <property type="component" value="Unassembled WGS sequence"/>
</dbReference>
<evidence type="ECO:0000256" key="3">
    <source>
        <dbReference type="ARBA" id="ARBA00023163"/>
    </source>
</evidence>
<keyword evidence="4" id="KW-0539">Nucleus</keyword>
<feature type="region of interest" description="Disordered" evidence="5">
    <location>
        <begin position="77"/>
        <end position="105"/>
    </location>
</feature>
<evidence type="ECO:0000259" key="6">
    <source>
        <dbReference type="PROSITE" id="PS50048"/>
    </source>
</evidence>
<dbReference type="CDD" id="cd00067">
    <property type="entry name" value="GAL4"/>
    <property type="match status" value="1"/>
</dbReference>
<dbReference type="GO" id="GO:0000981">
    <property type="term" value="F:DNA-binding transcription factor activity, RNA polymerase II-specific"/>
    <property type="evidence" value="ECO:0007669"/>
    <property type="project" value="InterPro"/>
</dbReference>
<proteinExistence type="predicted"/>
<dbReference type="SMART" id="SM00066">
    <property type="entry name" value="GAL4"/>
    <property type="match status" value="1"/>
</dbReference>
<feature type="compositionally biased region" description="Low complexity" evidence="5">
    <location>
        <begin position="81"/>
        <end position="97"/>
    </location>
</feature>
<evidence type="ECO:0000256" key="5">
    <source>
        <dbReference type="SAM" id="MobiDB-lite"/>
    </source>
</evidence>
<comment type="caution">
    <text evidence="7">The sequence shown here is derived from an EMBL/GenBank/DDBJ whole genome shotgun (WGS) entry which is preliminary data.</text>
</comment>
<evidence type="ECO:0000256" key="1">
    <source>
        <dbReference type="ARBA" id="ARBA00023015"/>
    </source>
</evidence>
<dbReference type="PROSITE" id="PS00463">
    <property type="entry name" value="ZN2_CY6_FUNGAL_1"/>
    <property type="match status" value="1"/>
</dbReference>
<dbReference type="InterPro" id="IPR001138">
    <property type="entry name" value="Zn2Cys6_DnaBD"/>
</dbReference>
<keyword evidence="3" id="KW-0804">Transcription</keyword>
<dbReference type="PROSITE" id="PS50048">
    <property type="entry name" value="ZN2_CY6_FUNGAL_2"/>
    <property type="match status" value="1"/>
</dbReference>
<evidence type="ECO:0000256" key="4">
    <source>
        <dbReference type="ARBA" id="ARBA00023242"/>
    </source>
</evidence>
<dbReference type="PANTHER" id="PTHR31069:SF12">
    <property type="entry name" value="TRANSCRIPTION FACTOR DOMAIN-CONTAINING PROTEIN"/>
    <property type="match status" value="1"/>
</dbReference>
<evidence type="ECO:0000313" key="8">
    <source>
        <dbReference type="Proteomes" id="UP000536275"/>
    </source>
</evidence>
<sequence>MTKTTVQRRRHTNSKLGCLNCKRKKVRCDESLPECKNCVKGKKETCSYLSLSTQEIQKIKLTHSLRNSQNKLLDQKYRLPASGAATTSSKRSSSSSSNETRIGKDADAFPSGDILDFKFELKNLPINIPSIVYPPLQFDNIFINDFNGDGVVHNDVNKTSEDDEEDQEVYEEVNGNGRNHSSLTGLNKLDNGVYAPATFNCLDRRIFRRVLPENVKTKVAADFSFHVVLGKNNLLDHLSDMMLDTPTTAHRNVFSESFLCLGETIILKVFNKRQKILGTYSRSELNFISWLNKKCLDRHGFCQEEIKKLIASFHKNLGKITSWELEKQIHLGAYVSYLLNFVVLMLKFGAQAYFDSSKGIFQSFEAFLAYVEKYTISPSTTVDFLMNNIQYNIMSINVPSYPPQFLFEIESNLRSLEFVFIRPTVFKDESINERFQKIEYHFKSLLKFFSGYVLPIVYASRDENSVSIYPPQAIYEIFQEWHTNVPSETMSHHQSIDANNPSESEFLNDLSTTLYMYYYAVAAALDAVFPGCKYLYGVSFMLPTNKFYRNMKIMTISKDNYYLERLYPFKVDILLQRHVFYASRLFAFFRRRFCFYHNYTDWSSPFDDRLKKNRFKSRTIRNSFEVPIHSFNNTLIRPEHYPLRDEKVALESIEGYPIFTREDETVKQQIYTRNIETLDFFNLSQILQYDCESMLLLRDYRPFDDQIGLTRSTLSMDVIKDYYNDKTVILDSLFSSNR</sequence>
<dbReference type="InterPro" id="IPR050675">
    <property type="entry name" value="OAF3"/>
</dbReference>
<dbReference type="EMBL" id="JABWAD010000027">
    <property type="protein sequence ID" value="KAF6070226.1"/>
    <property type="molecule type" value="Genomic_DNA"/>
</dbReference>
<feature type="domain" description="Zn(2)-C6 fungal-type" evidence="6">
    <location>
        <begin position="17"/>
        <end position="48"/>
    </location>
</feature>
<gene>
    <name evidence="7" type="ORF">FOB64_002308</name>
</gene>
<keyword evidence="2" id="KW-0238">DNA-binding</keyword>
<dbReference type="PANTHER" id="PTHR31069">
    <property type="entry name" value="OLEATE-ACTIVATED TRANSCRIPTION FACTOR 1-RELATED"/>
    <property type="match status" value="1"/>
</dbReference>
<keyword evidence="1" id="KW-0805">Transcription regulation</keyword>
<dbReference type="GO" id="GO:0045944">
    <property type="term" value="P:positive regulation of transcription by RNA polymerase II"/>
    <property type="evidence" value="ECO:0007669"/>
    <property type="project" value="TreeGrafter"/>
</dbReference>
<name>A0A8H6F552_CANAX</name>
<evidence type="ECO:0000313" key="7">
    <source>
        <dbReference type="EMBL" id="KAF6070226.1"/>
    </source>
</evidence>
<dbReference type="GO" id="GO:0005634">
    <property type="term" value="C:nucleus"/>
    <property type="evidence" value="ECO:0007669"/>
    <property type="project" value="TreeGrafter"/>
</dbReference>
<organism evidence="7 8">
    <name type="scientific">Candida albicans</name>
    <name type="common">Yeast</name>
    <dbReference type="NCBI Taxonomy" id="5476"/>
    <lineage>
        <taxon>Eukaryota</taxon>
        <taxon>Fungi</taxon>
        <taxon>Dikarya</taxon>
        <taxon>Ascomycota</taxon>
        <taxon>Saccharomycotina</taxon>
        <taxon>Pichiomycetes</taxon>
        <taxon>Debaryomycetaceae</taxon>
        <taxon>Candida/Lodderomyces clade</taxon>
        <taxon>Candida</taxon>
    </lineage>
</organism>
<dbReference type="AlphaFoldDB" id="A0A8H6F552"/>
<protein>
    <submittedName>
        <fullName evidence="7">Fungal Zn(2)-Cys(6) binuclear cluster domain family protein</fullName>
    </submittedName>
</protein>
<accession>A0A8H6F552</accession>
<dbReference type="Gene3D" id="4.10.240.10">
    <property type="entry name" value="Zn(2)-C6 fungal-type DNA-binding domain"/>
    <property type="match status" value="1"/>
</dbReference>
<dbReference type="Pfam" id="PF00172">
    <property type="entry name" value="Zn_clus"/>
    <property type="match status" value="1"/>
</dbReference>
<dbReference type="SUPFAM" id="SSF57701">
    <property type="entry name" value="Zn2/Cys6 DNA-binding domain"/>
    <property type="match status" value="1"/>
</dbReference>
<dbReference type="GO" id="GO:0000978">
    <property type="term" value="F:RNA polymerase II cis-regulatory region sequence-specific DNA binding"/>
    <property type="evidence" value="ECO:0007669"/>
    <property type="project" value="TreeGrafter"/>
</dbReference>
<reference evidence="7 8" key="1">
    <citation type="submission" date="2020-03" db="EMBL/GenBank/DDBJ databases">
        <title>FDA dAtabase for Regulatory Grade micrObial Sequences (FDA-ARGOS): Supporting development and validation of Infectious Disease Dx tests.</title>
        <authorList>
            <person name="Campos J."/>
            <person name="Goldberg B."/>
            <person name="Tallon L."/>
            <person name="Sadzewicz L."/>
            <person name="Vavikolanu K."/>
            <person name="Mehta A."/>
            <person name="Aluvathingal J."/>
            <person name="Nadendla S."/>
            <person name="Nandy P."/>
            <person name="Geyer C."/>
            <person name="Yan Y."/>
            <person name="Sichtig H."/>
        </authorList>
    </citation>
    <scope>NUCLEOTIDE SEQUENCE [LARGE SCALE GENOMIC DNA]</scope>
    <source>
        <strain evidence="7 8">FDAARGOS_656</strain>
    </source>
</reference>
<evidence type="ECO:0000256" key="2">
    <source>
        <dbReference type="ARBA" id="ARBA00023125"/>
    </source>
</evidence>
<dbReference type="GO" id="GO:0008270">
    <property type="term" value="F:zinc ion binding"/>
    <property type="evidence" value="ECO:0007669"/>
    <property type="project" value="InterPro"/>
</dbReference>
<dbReference type="InterPro" id="IPR036864">
    <property type="entry name" value="Zn2-C6_fun-type_DNA-bd_sf"/>
</dbReference>